<evidence type="ECO:0000256" key="1">
    <source>
        <dbReference type="SAM" id="MobiDB-lite"/>
    </source>
</evidence>
<gene>
    <name evidence="2" type="ORF">GGQ73_003270</name>
</gene>
<proteinExistence type="predicted"/>
<dbReference type="Proteomes" id="UP000565286">
    <property type="component" value="Unassembled WGS sequence"/>
</dbReference>
<evidence type="ECO:0000313" key="2">
    <source>
        <dbReference type="EMBL" id="MBB3947304.1"/>
    </source>
</evidence>
<dbReference type="AlphaFoldDB" id="A0A7W6CA61"/>
<organism evidence="2 3">
    <name type="scientific">Rhizobium skierniewicense</name>
    <dbReference type="NCBI Taxonomy" id="984260"/>
    <lineage>
        <taxon>Bacteria</taxon>
        <taxon>Pseudomonadati</taxon>
        <taxon>Pseudomonadota</taxon>
        <taxon>Alphaproteobacteria</taxon>
        <taxon>Hyphomicrobiales</taxon>
        <taxon>Rhizobiaceae</taxon>
        <taxon>Rhizobium/Agrobacterium group</taxon>
        <taxon>Rhizobium</taxon>
    </lineage>
</organism>
<sequence length="125" mass="13764">MQTLVLAHPFQKIPRKRRKFQPVSRDQAGAGGIGGDPDIMASPFEPGTERHEWAHVTLCSNSEKNDPHEMTFLKNLLRGHKKTGLEEAQSQKITLSVISKAVVNLNAKEADLTIFGAAECKVIGF</sequence>
<evidence type="ECO:0000313" key="3">
    <source>
        <dbReference type="Proteomes" id="UP000565286"/>
    </source>
</evidence>
<accession>A0A7W6CA61</accession>
<feature type="region of interest" description="Disordered" evidence="1">
    <location>
        <begin position="15"/>
        <end position="45"/>
    </location>
</feature>
<dbReference type="EMBL" id="JACIDV010000009">
    <property type="protein sequence ID" value="MBB3947304.1"/>
    <property type="molecule type" value="Genomic_DNA"/>
</dbReference>
<name>A0A7W6CA61_9HYPH</name>
<reference evidence="2 3" key="1">
    <citation type="submission" date="2020-08" db="EMBL/GenBank/DDBJ databases">
        <title>Genomic Encyclopedia of Type Strains, Phase IV (KMG-IV): sequencing the most valuable type-strain genomes for metagenomic binning, comparative biology and taxonomic classification.</title>
        <authorList>
            <person name="Goeker M."/>
        </authorList>
    </citation>
    <scope>NUCLEOTIDE SEQUENCE [LARGE SCALE GENOMIC DNA]</scope>
    <source>
        <strain evidence="2 3">DSM 26438</strain>
    </source>
</reference>
<comment type="caution">
    <text evidence="2">The sequence shown here is derived from an EMBL/GenBank/DDBJ whole genome shotgun (WGS) entry which is preliminary data.</text>
</comment>
<keyword evidence="3" id="KW-1185">Reference proteome</keyword>
<protein>
    <submittedName>
        <fullName evidence="2">Uncharacterized protein</fullName>
    </submittedName>
</protein>